<feature type="compositionally biased region" description="Basic residues" evidence="1">
    <location>
        <begin position="224"/>
        <end position="234"/>
    </location>
</feature>
<comment type="caution">
    <text evidence="2">The sequence shown here is derived from an EMBL/GenBank/DDBJ whole genome shotgun (WGS) entry which is preliminary data.</text>
</comment>
<evidence type="ECO:0000256" key="1">
    <source>
        <dbReference type="SAM" id="MobiDB-lite"/>
    </source>
</evidence>
<dbReference type="Proteomes" id="UP001175000">
    <property type="component" value="Unassembled WGS sequence"/>
</dbReference>
<evidence type="ECO:0000313" key="3">
    <source>
        <dbReference type="Proteomes" id="UP001175000"/>
    </source>
</evidence>
<organism evidence="2 3">
    <name type="scientific">Immersiella caudata</name>
    <dbReference type="NCBI Taxonomy" id="314043"/>
    <lineage>
        <taxon>Eukaryota</taxon>
        <taxon>Fungi</taxon>
        <taxon>Dikarya</taxon>
        <taxon>Ascomycota</taxon>
        <taxon>Pezizomycotina</taxon>
        <taxon>Sordariomycetes</taxon>
        <taxon>Sordariomycetidae</taxon>
        <taxon>Sordariales</taxon>
        <taxon>Lasiosphaeriaceae</taxon>
        <taxon>Immersiella</taxon>
    </lineage>
</organism>
<reference evidence="2" key="1">
    <citation type="submission" date="2023-06" db="EMBL/GenBank/DDBJ databases">
        <title>Genome-scale phylogeny and comparative genomics of the fungal order Sordariales.</title>
        <authorList>
            <consortium name="Lawrence Berkeley National Laboratory"/>
            <person name="Hensen N."/>
            <person name="Bonometti L."/>
            <person name="Westerberg I."/>
            <person name="Brannstrom I.O."/>
            <person name="Guillou S."/>
            <person name="Cros-Aarteil S."/>
            <person name="Calhoun S."/>
            <person name="Haridas S."/>
            <person name="Kuo A."/>
            <person name="Mondo S."/>
            <person name="Pangilinan J."/>
            <person name="Riley R."/>
            <person name="Labutti K."/>
            <person name="Andreopoulos B."/>
            <person name="Lipzen A."/>
            <person name="Chen C."/>
            <person name="Yanf M."/>
            <person name="Daum C."/>
            <person name="Ng V."/>
            <person name="Clum A."/>
            <person name="Steindorff A."/>
            <person name="Ohm R."/>
            <person name="Martin F."/>
            <person name="Silar P."/>
            <person name="Natvig D."/>
            <person name="Lalanne C."/>
            <person name="Gautier V."/>
            <person name="Ament-Velasquez S.L."/>
            <person name="Kruys A."/>
            <person name="Hutchinson M.I."/>
            <person name="Powell A.J."/>
            <person name="Barry K."/>
            <person name="Miller A.N."/>
            <person name="Grigoriev I.V."/>
            <person name="Debuchy R."/>
            <person name="Gladieux P."/>
            <person name="Thoren M.H."/>
            <person name="Johannesson H."/>
        </authorList>
    </citation>
    <scope>NUCLEOTIDE SEQUENCE</scope>
    <source>
        <strain evidence="2">CBS 606.72</strain>
    </source>
</reference>
<name>A0AA39XGG1_9PEZI</name>
<feature type="region of interest" description="Disordered" evidence="1">
    <location>
        <begin position="156"/>
        <end position="289"/>
    </location>
</feature>
<accession>A0AA39XGG1</accession>
<feature type="region of interest" description="Disordered" evidence="1">
    <location>
        <begin position="72"/>
        <end position="137"/>
    </location>
</feature>
<keyword evidence="3" id="KW-1185">Reference proteome</keyword>
<dbReference type="EMBL" id="JAULSU010000001">
    <property type="protein sequence ID" value="KAK0633538.1"/>
    <property type="molecule type" value="Genomic_DNA"/>
</dbReference>
<proteinExistence type="predicted"/>
<feature type="region of interest" description="Disordered" evidence="1">
    <location>
        <begin position="18"/>
        <end position="38"/>
    </location>
</feature>
<gene>
    <name evidence="2" type="ORF">B0T14DRAFT_507169</name>
</gene>
<sequence length="289" mass="32390">MCRIVITKWELCSHDKTKKEDCRRQKEEDRRQRKKEDSFCGLGSLFTSGRQKIVCNAEPFTHIMAGKCGPCLRLPRPERPPRPDHRSRPPQRAYSKDYLDRPQPPPPLNIDKSKQPSRLPTQAAHPGVSHSWRSTTARVPVPASAPAYYSSKEQITPLPPLLSAPPRNNRRVLTTQPPSQPPSRPLPSLPEGALPSRIPRAQSQTGRRMAKVGSPPPATLSAPRKGKGKVRPPPRRPPIVSYRNEPTPFENDEGDEFARLVSNPTRAPTGEIPMIYKPAPGDVRLRGRR</sequence>
<feature type="compositionally biased region" description="Pro residues" evidence="1">
    <location>
        <begin position="178"/>
        <end position="188"/>
    </location>
</feature>
<feature type="compositionally biased region" description="Basic and acidic residues" evidence="1">
    <location>
        <begin position="75"/>
        <end position="87"/>
    </location>
</feature>
<protein>
    <submittedName>
        <fullName evidence="2">Uncharacterized protein</fullName>
    </submittedName>
</protein>
<evidence type="ECO:0000313" key="2">
    <source>
        <dbReference type="EMBL" id="KAK0633538.1"/>
    </source>
</evidence>
<dbReference type="AlphaFoldDB" id="A0AA39XGG1"/>